<accession>A0A5N4VZE1</accession>
<gene>
    <name evidence="1" type="ORF">F4W09_16905</name>
</gene>
<evidence type="ECO:0000313" key="1">
    <source>
        <dbReference type="EMBL" id="KAB1851147.1"/>
    </source>
</evidence>
<dbReference type="EMBL" id="VXLD01000025">
    <property type="protein sequence ID" value="KAB1851147.1"/>
    <property type="molecule type" value="Genomic_DNA"/>
</dbReference>
<name>A0A5N4VZE1_9GAMM</name>
<comment type="caution">
    <text evidence="1">The sequence shown here is derived from an EMBL/GenBank/DDBJ whole genome shotgun (WGS) entry which is preliminary data.</text>
</comment>
<organism evidence="1 2">
    <name type="scientific">Acinetobacter tandoii</name>
    <dbReference type="NCBI Taxonomy" id="202954"/>
    <lineage>
        <taxon>Bacteria</taxon>
        <taxon>Pseudomonadati</taxon>
        <taxon>Pseudomonadota</taxon>
        <taxon>Gammaproteobacteria</taxon>
        <taxon>Moraxellales</taxon>
        <taxon>Moraxellaceae</taxon>
        <taxon>Acinetobacter</taxon>
    </lineage>
</organism>
<dbReference type="Proteomes" id="UP000325788">
    <property type="component" value="Unassembled WGS sequence"/>
</dbReference>
<sequence length="63" mass="7106">MNKPTSEICRTLNWSSSPVFSLIVKILPFGLIPKLNDKIHALVTVFIKFTDLGRPHIRVITST</sequence>
<reference evidence="1 2" key="1">
    <citation type="submission" date="2019-09" db="EMBL/GenBank/DDBJ databases">
        <title>Draft genome sequence of Acinetobacter tandoii W4-4-4 isolated from environmental water sample.</title>
        <authorList>
            <person name="Wee S.K."/>
            <person name="Yan B."/>
            <person name="Mustaffa S.B."/>
            <person name="Yap E.P.H."/>
        </authorList>
    </citation>
    <scope>NUCLEOTIDE SEQUENCE [LARGE SCALE GENOMIC DNA]</scope>
    <source>
        <strain evidence="1 2">W4-4-4</strain>
    </source>
</reference>
<proteinExistence type="predicted"/>
<protein>
    <submittedName>
        <fullName evidence="1">Uncharacterized protein</fullName>
    </submittedName>
</protein>
<dbReference type="AlphaFoldDB" id="A0A5N4VZE1"/>
<evidence type="ECO:0000313" key="2">
    <source>
        <dbReference type="Proteomes" id="UP000325788"/>
    </source>
</evidence>